<dbReference type="Gramene" id="PRQ32611">
    <property type="protein sequence ID" value="PRQ32611"/>
    <property type="gene ID" value="RchiOBHm_Chr5g0048311"/>
</dbReference>
<proteinExistence type="predicted"/>
<evidence type="ECO:0000313" key="2">
    <source>
        <dbReference type="Proteomes" id="UP000238479"/>
    </source>
</evidence>
<organism evidence="1 2">
    <name type="scientific">Rosa chinensis</name>
    <name type="common">China rose</name>
    <dbReference type="NCBI Taxonomy" id="74649"/>
    <lineage>
        <taxon>Eukaryota</taxon>
        <taxon>Viridiplantae</taxon>
        <taxon>Streptophyta</taxon>
        <taxon>Embryophyta</taxon>
        <taxon>Tracheophyta</taxon>
        <taxon>Spermatophyta</taxon>
        <taxon>Magnoliopsida</taxon>
        <taxon>eudicotyledons</taxon>
        <taxon>Gunneridae</taxon>
        <taxon>Pentapetalae</taxon>
        <taxon>rosids</taxon>
        <taxon>fabids</taxon>
        <taxon>Rosales</taxon>
        <taxon>Rosaceae</taxon>
        <taxon>Rosoideae</taxon>
        <taxon>Rosoideae incertae sedis</taxon>
        <taxon>Rosa</taxon>
    </lineage>
</organism>
<dbReference type="Proteomes" id="UP000238479">
    <property type="component" value="Chromosome 5"/>
</dbReference>
<dbReference type="EMBL" id="PDCK01000043">
    <property type="protein sequence ID" value="PRQ32611.1"/>
    <property type="molecule type" value="Genomic_DNA"/>
</dbReference>
<protein>
    <submittedName>
        <fullName evidence="1">Uncharacterized protein</fullName>
    </submittedName>
</protein>
<name>A0A2P6QEM0_ROSCH</name>
<keyword evidence="2" id="KW-1185">Reference proteome</keyword>
<evidence type="ECO:0000313" key="1">
    <source>
        <dbReference type="EMBL" id="PRQ32611.1"/>
    </source>
</evidence>
<dbReference type="AlphaFoldDB" id="A0A2P6QEM0"/>
<accession>A0A2P6QEM0</accession>
<sequence>MKKLHLSTDVGQPEFSPPEFSLSVCYTKLLQTEAEKASSIMWIILKKSTKLPKTKAQLSGS</sequence>
<reference evidence="1 2" key="1">
    <citation type="journal article" date="2018" name="Nat. Genet.">
        <title>The Rosa genome provides new insights in the design of modern roses.</title>
        <authorList>
            <person name="Bendahmane M."/>
        </authorList>
    </citation>
    <scope>NUCLEOTIDE SEQUENCE [LARGE SCALE GENOMIC DNA]</scope>
    <source>
        <strain evidence="2">cv. Old Blush</strain>
    </source>
</reference>
<gene>
    <name evidence="1" type="ORF">RchiOBHm_Chr5g0048311</name>
</gene>
<comment type="caution">
    <text evidence="1">The sequence shown here is derived from an EMBL/GenBank/DDBJ whole genome shotgun (WGS) entry which is preliminary data.</text>
</comment>